<reference evidence="4 5" key="1">
    <citation type="submission" date="2022-01" db="EMBL/GenBank/DDBJ databases">
        <title>Whole genome-based taxonomy of the Shewanellaceae.</title>
        <authorList>
            <person name="Martin-Rodriguez A.J."/>
        </authorList>
    </citation>
    <scope>NUCLEOTIDE SEQUENCE [LARGE SCALE GENOMIC DNA]</scope>
    <source>
        <strain evidence="4 5">DSM 17177</strain>
    </source>
</reference>
<protein>
    <submittedName>
        <fullName evidence="4">DUF4785 family protein</fullName>
    </submittedName>
</protein>
<proteinExistence type="predicted"/>
<dbReference type="InterPro" id="IPR031979">
    <property type="entry name" value="DUF4785_N"/>
</dbReference>
<feature type="chain" id="PRO_5047489617" evidence="1">
    <location>
        <begin position="27"/>
        <end position="445"/>
    </location>
</feature>
<dbReference type="EMBL" id="JAKIKS010000004">
    <property type="protein sequence ID" value="MCL1123277.1"/>
    <property type="molecule type" value="Genomic_DNA"/>
</dbReference>
<evidence type="ECO:0000256" key="1">
    <source>
        <dbReference type="SAM" id="SignalP"/>
    </source>
</evidence>
<evidence type="ECO:0000313" key="4">
    <source>
        <dbReference type="EMBL" id="MCL1123277.1"/>
    </source>
</evidence>
<feature type="domain" description="DUF4785" evidence="3">
    <location>
        <begin position="337"/>
        <end position="443"/>
    </location>
</feature>
<organism evidence="4 5">
    <name type="scientific">Shewanella surugensis</name>
    <dbReference type="NCBI Taxonomy" id="212020"/>
    <lineage>
        <taxon>Bacteria</taxon>
        <taxon>Pseudomonadati</taxon>
        <taxon>Pseudomonadota</taxon>
        <taxon>Gammaproteobacteria</taxon>
        <taxon>Alteromonadales</taxon>
        <taxon>Shewanellaceae</taxon>
        <taxon>Shewanella</taxon>
    </lineage>
</organism>
<evidence type="ECO:0000259" key="2">
    <source>
        <dbReference type="Pfam" id="PF16024"/>
    </source>
</evidence>
<feature type="domain" description="DUF4785" evidence="2">
    <location>
        <begin position="73"/>
        <end position="229"/>
    </location>
</feature>
<evidence type="ECO:0000259" key="3">
    <source>
        <dbReference type="Pfam" id="PF20943"/>
    </source>
</evidence>
<dbReference type="RefSeq" id="WP_248938560.1">
    <property type="nucleotide sequence ID" value="NZ_JAKIKS010000004.1"/>
</dbReference>
<dbReference type="Gene3D" id="2.60.40.3870">
    <property type="entry name" value="Uncharacterised protein PF16024, DUF4785"/>
    <property type="match status" value="1"/>
</dbReference>
<accession>A0ABT0L6G2</accession>
<sequence length="445" mass="48483">MSSMIKFASALLFMSSPLAVLHLAHANDNTAENTAISPVKIELLSSQSLVLSSPKVSDLHASEISSVSLSAINTRRQYVSYVSKMSSHDLYTPSMTQTSQSDQYWKTVTGAQLNKGLPFAVSQTHSVIRLAPRFDTLTSLNINDTISPDDIIVTPYTANPDFAIKGDPINENAISLIYSKVDADALATAGLSDHSSALALSSEAKPGLYWLKVNKSLPSDGRYLLNVKEKHSPFQLSLNAPIAVAENTDAIRFNLALTNSQAPFTPKAFLKNNQGQQTPLKVIKYADHWQALLPQGESLSTHNAGLSEIVVNVDTQIDGLPVIRSVKTAFKAFVNSAKISKKVSVMRQDKQLQSILLNIDVANEGRYEVSAVFTGTNKQGQSEVILKTQAANWITRDSPQLKLMLDAKLIQASGLKAPFALTQLELKDQSQMARLSYQAHALTFK</sequence>
<dbReference type="InterPro" id="IPR048295">
    <property type="entry name" value="DUF4785_C"/>
</dbReference>
<name>A0ABT0L6G2_9GAMM</name>
<dbReference type="Pfam" id="PF20943">
    <property type="entry name" value="DUF4785_3rd"/>
    <property type="match status" value="1"/>
</dbReference>
<gene>
    <name evidence="4" type="ORF">L2764_01965</name>
</gene>
<dbReference type="Proteomes" id="UP001203423">
    <property type="component" value="Unassembled WGS sequence"/>
</dbReference>
<dbReference type="Gene3D" id="2.60.120.1370">
    <property type="match status" value="1"/>
</dbReference>
<feature type="signal peptide" evidence="1">
    <location>
        <begin position="1"/>
        <end position="26"/>
    </location>
</feature>
<dbReference type="Pfam" id="PF16024">
    <property type="entry name" value="DUF4785_1st"/>
    <property type="match status" value="1"/>
</dbReference>
<comment type="caution">
    <text evidence="4">The sequence shown here is derived from an EMBL/GenBank/DDBJ whole genome shotgun (WGS) entry which is preliminary data.</text>
</comment>
<keyword evidence="1" id="KW-0732">Signal</keyword>
<keyword evidence="5" id="KW-1185">Reference proteome</keyword>
<evidence type="ECO:0000313" key="5">
    <source>
        <dbReference type="Proteomes" id="UP001203423"/>
    </source>
</evidence>